<dbReference type="SUPFAM" id="SSF110849">
    <property type="entry name" value="ParB/Sulfiredoxin"/>
    <property type="match status" value="1"/>
</dbReference>
<dbReference type="PANTHER" id="PTHR33375:SF1">
    <property type="entry name" value="CHROMOSOME-PARTITIONING PROTEIN PARB-RELATED"/>
    <property type="match status" value="1"/>
</dbReference>
<dbReference type="Pfam" id="PF02195">
    <property type="entry name" value="ParB_N"/>
    <property type="match status" value="1"/>
</dbReference>
<comment type="similarity">
    <text evidence="2">Belongs to the ParB family.</text>
</comment>
<gene>
    <name evidence="7" type="ORF">H8730_12050</name>
</gene>
<dbReference type="Gene3D" id="1.10.10.2830">
    <property type="match status" value="1"/>
</dbReference>
<evidence type="ECO:0000256" key="2">
    <source>
        <dbReference type="ARBA" id="ARBA00006295"/>
    </source>
</evidence>
<feature type="region of interest" description="Disordered" evidence="5">
    <location>
        <begin position="1"/>
        <end position="38"/>
    </location>
</feature>
<evidence type="ECO:0000256" key="4">
    <source>
        <dbReference type="ARBA" id="ARBA00023125"/>
    </source>
</evidence>
<feature type="domain" description="ParB-like N-terminal" evidence="6">
    <location>
        <begin position="40"/>
        <end position="129"/>
    </location>
</feature>
<dbReference type="GO" id="GO:0005694">
    <property type="term" value="C:chromosome"/>
    <property type="evidence" value="ECO:0007669"/>
    <property type="project" value="TreeGrafter"/>
</dbReference>
<dbReference type="AlphaFoldDB" id="A0A926DUE9"/>
<dbReference type="GO" id="GO:0007059">
    <property type="term" value="P:chromosome segregation"/>
    <property type="evidence" value="ECO:0007669"/>
    <property type="project" value="UniProtKB-KW"/>
</dbReference>
<evidence type="ECO:0000313" key="8">
    <source>
        <dbReference type="Proteomes" id="UP000657006"/>
    </source>
</evidence>
<evidence type="ECO:0000256" key="5">
    <source>
        <dbReference type="SAM" id="MobiDB-lite"/>
    </source>
</evidence>
<name>A0A926DUE9_9FIRM</name>
<protein>
    <submittedName>
        <fullName evidence="7">ParB/RepB/Spo0J family partition protein</fullName>
    </submittedName>
</protein>
<dbReference type="Pfam" id="PF23552">
    <property type="entry name" value="ParB_C"/>
    <property type="match status" value="1"/>
</dbReference>
<keyword evidence="3" id="KW-0159">Chromosome partition</keyword>
<dbReference type="GO" id="GO:0003677">
    <property type="term" value="F:DNA binding"/>
    <property type="evidence" value="ECO:0007669"/>
    <property type="project" value="UniProtKB-KW"/>
</dbReference>
<sequence length="297" mass="34305">MKKRGLGKGLDALIGPDLEEIEKQPHESNREGDASDNPVMMVDIYQVEPDREQPRKDFDEEKLEELAESIRQYGVLQPLLVQKKDEYYKIIAGERRWRAAKLAGVHEVPIIIKDYTQEETLEISLIENIQRQDLNPIEEARAYERLLREYHLTQEEIAQRVGKSRSAIANCLRYLNLQEQVQSMMMEGVLSAGHAKVLLGIEDRELQYTLALRVMDEDLSVRQLEKVLQQMKKSQPQAAPPASANPIYHSVEERMKEVLGTKVIVTQGKKKGKIEIEYYSDEDLDRLLTLFDSIKQF</sequence>
<comment type="caution">
    <text evidence="7">The sequence shown here is derived from an EMBL/GenBank/DDBJ whole genome shotgun (WGS) entry which is preliminary data.</text>
</comment>
<dbReference type="Proteomes" id="UP000657006">
    <property type="component" value="Unassembled WGS sequence"/>
</dbReference>
<reference evidence="7" key="1">
    <citation type="submission" date="2020-08" db="EMBL/GenBank/DDBJ databases">
        <title>Genome public.</title>
        <authorList>
            <person name="Liu C."/>
            <person name="Sun Q."/>
        </authorList>
    </citation>
    <scope>NUCLEOTIDE SEQUENCE</scope>
    <source>
        <strain evidence="7">NSJ-32</strain>
    </source>
</reference>
<comment type="subcellular location">
    <subcellularLocation>
        <location evidence="1">Cytoplasm</location>
        <location evidence="1">Nucleoid</location>
    </subcellularLocation>
</comment>
<dbReference type="PANTHER" id="PTHR33375">
    <property type="entry name" value="CHROMOSOME-PARTITIONING PROTEIN PARB-RELATED"/>
    <property type="match status" value="1"/>
</dbReference>
<dbReference type="InterPro" id="IPR036086">
    <property type="entry name" value="ParB/Sulfiredoxin_sf"/>
</dbReference>
<keyword evidence="8" id="KW-1185">Reference proteome</keyword>
<dbReference type="GO" id="GO:0009295">
    <property type="term" value="C:nucleoid"/>
    <property type="evidence" value="ECO:0007669"/>
    <property type="project" value="UniProtKB-SubCell"/>
</dbReference>
<dbReference type="InterPro" id="IPR050336">
    <property type="entry name" value="Chromosome_partition/occlusion"/>
</dbReference>
<accession>A0A926DUE9</accession>
<dbReference type="InterPro" id="IPR003115">
    <property type="entry name" value="ParB_N"/>
</dbReference>
<dbReference type="InterPro" id="IPR004437">
    <property type="entry name" value="ParB/RepB/Spo0J"/>
</dbReference>
<keyword evidence="4" id="KW-0238">DNA-binding</keyword>
<dbReference type="RefSeq" id="WP_177714638.1">
    <property type="nucleotide sequence ID" value="NZ_JACRSQ010000018.1"/>
</dbReference>
<organism evidence="7 8">
    <name type="scientific">Bianquea renquensis</name>
    <dbReference type="NCBI Taxonomy" id="2763661"/>
    <lineage>
        <taxon>Bacteria</taxon>
        <taxon>Bacillati</taxon>
        <taxon>Bacillota</taxon>
        <taxon>Clostridia</taxon>
        <taxon>Eubacteriales</taxon>
        <taxon>Bianqueaceae</taxon>
        <taxon>Bianquea</taxon>
    </lineage>
</organism>
<dbReference type="Gene3D" id="3.90.1530.30">
    <property type="match status" value="1"/>
</dbReference>
<dbReference type="EMBL" id="JACRSQ010000018">
    <property type="protein sequence ID" value="MBC8544271.1"/>
    <property type="molecule type" value="Genomic_DNA"/>
</dbReference>
<dbReference type="SMART" id="SM00470">
    <property type="entry name" value="ParB"/>
    <property type="match status" value="1"/>
</dbReference>
<evidence type="ECO:0000256" key="1">
    <source>
        <dbReference type="ARBA" id="ARBA00004453"/>
    </source>
</evidence>
<feature type="compositionally biased region" description="Basic and acidic residues" evidence="5">
    <location>
        <begin position="21"/>
        <end position="33"/>
    </location>
</feature>
<dbReference type="GO" id="GO:0045881">
    <property type="term" value="P:positive regulation of sporulation resulting in formation of a cellular spore"/>
    <property type="evidence" value="ECO:0007669"/>
    <property type="project" value="TreeGrafter"/>
</dbReference>
<dbReference type="NCBIfam" id="TIGR00180">
    <property type="entry name" value="parB_part"/>
    <property type="match status" value="1"/>
</dbReference>
<dbReference type="FunFam" id="1.10.10.2830:FF:000001">
    <property type="entry name" value="Chromosome partitioning protein ParB"/>
    <property type="match status" value="1"/>
</dbReference>
<dbReference type="Pfam" id="PF17762">
    <property type="entry name" value="HTH_ParB"/>
    <property type="match status" value="1"/>
</dbReference>
<evidence type="ECO:0000259" key="6">
    <source>
        <dbReference type="SMART" id="SM00470"/>
    </source>
</evidence>
<dbReference type="InterPro" id="IPR057240">
    <property type="entry name" value="ParB_dimer_C"/>
</dbReference>
<evidence type="ECO:0000256" key="3">
    <source>
        <dbReference type="ARBA" id="ARBA00022829"/>
    </source>
</evidence>
<dbReference type="CDD" id="cd16393">
    <property type="entry name" value="SPO0J_N"/>
    <property type="match status" value="1"/>
</dbReference>
<dbReference type="FunFam" id="3.90.1530.30:FF:000001">
    <property type="entry name" value="Chromosome partitioning protein ParB"/>
    <property type="match status" value="1"/>
</dbReference>
<evidence type="ECO:0000313" key="7">
    <source>
        <dbReference type="EMBL" id="MBC8544271.1"/>
    </source>
</evidence>
<proteinExistence type="inferred from homology"/>
<dbReference type="InterPro" id="IPR041468">
    <property type="entry name" value="HTH_ParB/Spo0J"/>
</dbReference>